<dbReference type="AlphaFoldDB" id="A0A8E7B018"/>
<proteinExistence type="predicted"/>
<accession>A0A8E7B018</accession>
<protein>
    <submittedName>
        <fullName evidence="2">DUF4263 domain-containing protein</fullName>
    </submittedName>
</protein>
<dbReference type="EMBL" id="CP075546">
    <property type="protein sequence ID" value="QVV90575.1"/>
    <property type="molecule type" value="Genomic_DNA"/>
</dbReference>
<sequence length="122" mass="14593">MSQPKLSSFSSYIPDFLWISENSQSIEPAFIEIEPPSKKWFNTNGDFTAHFTHALGQFENWSVWIKEPKNQLNFISFFGLEEICKKKSFVPYFLLIYGRRNEVMENPNWNKKRHERKRIISK</sequence>
<dbReference type="GeneID" id="94047051"/>
<dbReference type="Pfam" id="PF14082">
    <property type="entry name" value="SduA_C"/>
    <property type="match status" value="1"/>
</dbReference>
<organism evidence="2 3">
    <name type="scientific">Methanospirillum purgamenti</name>
    <dbReference type="NCBI Taxonomy" id="2834276"/>
    <lineage>
        <taxon>Archaea</taxon>
        <taxon>Methanobacteriati</taxon>
        <taxon>Methanobacteriota</taxon>
        <taxon>Stenosarchaea group</taxon>
        <taxon>Methanomicrobia</taxon>
        <taxon>Methanomicrobiales</taxon>
        <taxon>Methanospirillaceae</taxon>
        <taxon>Methanospirillum</taxon>
    </lineage>
</organism>
<name>A0A8E7B018_9EURY</name>
<dbReference type="Proteomes" id="UP000680656">
    <property type="component" value="Chromosome"/>
</dbReference>
<evidence type="ECO:0000313" key="2">
    <source>
        <dbReference type="EMBL" id="QVV90575.1"/>
    </source>
</evidence>
<keyword evidence="3" id="KW-1185">Reference proteome</keyword>
<gene>
    <name evidence="2" type="ORF">KHC33_07105</name>
</gene>
<evidence type="ECO:0000259" key="1">
    <source>
        <dbReference type="Pfam" id="PF14082"/>
    </source>
</evidence>
<reference evidence="2 3" key="1">
    <citation type="submission" date="2021-05" db="EMBL/GenBank/DDBJ databases">
        <title>A novel Methanospirillum isolate from a pyrite-forming mixed culture.</title>
        <authorList>
            <person name="Bunk B."/>
            <person name="Sproer C."/>
            <person name="Spring S."/>
            <person name="Pester M."/>
        </authorList>
    </citation>
    <scope>NUCLEOTIDE SEQUENCE [LARGE SCALE GENOMIC DNA]</scope>
    <source>
        <strain evidence="2 3">J.3.6.1-F.2.7.3</strain>
    </source>
</reference>
<dbReference type="KEGG" id="mrtj:KHC33_07105"/>
<feature type="domain" description="Shedu protein SduA C-terminal" evidence="1">
    <location>
        <begin position="9"/>
        <end position="118"/>
    </location>
</feature>
<dbReference type="InterPro" id="IPR025359">
    <property type="entry name" value="SduA_C"/>
</dbReference>
<dbReference type="RefSeq" id="WP_214421341.1">
    <property type="nucleotide sequence ID" value="NZ_CP075546.1"/>
</dbReference>
<evidence type="ECO:0000313" key="3">
    <source>
        <dbReference type="Proteomes" id="UP000680656"/>
    </source>
</evidence>